<organism evidence="2 3">
    <name type="scientific">Durusdinium trenchii</name>
    <dbReference type="NCBI Taxonomy" id="1381693"/>
    <lineage>
        <taxon>Eukaryota</taxon>
        <taxon>Sar</taxon>
        <taxon>Alveolata</taxon>
        <taxon>Dinophyceae</taxon>
        <taxon>Suessiales</taxon>
        <taxon>Symbiodiniaceae</taxon>
        <taxon>Durusdinium</taxon>
    </lineage>
</organism>
<evidence type="ECO:0000313" key="2">
    <source>
        <dbReference type="EMBL" id="CAK9105741.1"/>
    </source>
</evidence>
<dbReference type="InterPro" id="IPR015943">
    <property type="entry name" value="WD40/YVTN_repeat-like_dom_sf"/>
</dbReference>
<dbReference type="Proteomes" id="UP001642484">
    <property type="component" value="Unassembled WGS sequence"/>
</dbReference>
<accession>A0ABP0S074</accession>
<feature type="repeat" description="WD" evidence="1">
    <location>
        <begin position="80"/>
        <end position="122"/>
    </location>
</feature>
<reference evidence="2 3" key="1">
    <citation type="submission" date="2024-02" db="EMBL/GenBank/DDBJ databases">
        <authorList>
            <person name="Chen Y."/>
            <person name="Shah S."/>
            <person name="Dougan E. K."/>
            <person name="Thang M."/>
            <person name="Chan C."/>
        </authorList>
    </citation>
    <scope>NUCLEOTIDE SEQUENCE [LARGE SCALE GENOMIC DNA]</scope>
</reference>
<proteinExistence type="predicted"/>
<protein>
    <submittedName>
        <fullName evidence="2">Uncharacterized protein</fullName>
    </submittedName>
</protein>
<evidence type="ECO:0000256" key="1">
    <source>
        <dbReference type="PROSITE-ProRule" id="PRU00221"/>
    </source>
</evidence>
<dbReference type="InterPro" id="IPR001680">
    <property type="entry name" value="WD40_rpt"/>
</dbReference>
<evidence type="ECO:0000313" key="3">
    <source>
        <dbReference type="Proteomes" id="UP001642484"/>
    </source>
</evidence>
<sequence>MCLSWPDECKLFVGTDRGAIACIDITVVVESARRQREEILRRKESGEAAEVISGRIFDSLPRPVNSPEYVFTLESNWKVEKAHSLSVESIFFCQRQPSVLMTLGADNCLRIWDHATGEPLGSLEQGLPEGLIYERSTEWSFPLDPYLQIQSDTTALIEASEVEMGEGDAGDTKLRRLSENQTMPSGRQMEDHITELVKKDRRRSLLQSSSCPALASKGKQLSEFLAAPTQDFSHAEPRYLQNRRDQKTEDWYAGSFARSFALPKLESGLNRPPEPKKLVEAARQLAKSLGLGRKSSDVP</sequence>
<dbReference type="Gene3D" id="2.130.10.10">
    <property type="entry name" value="YVTN repeat-like/Quinoprotein amine dehydrogenase"/>
    <property type="match status" value="1"/>
</dbReference>
<comment type="caution">
    <text evidence="2">The sequence shown here is derived from an EMBL/GenBank/DDBJ whole genome shotgun (WGS) entry which is preliminary data.</text>
</comment>
<dbReference type="EMBL" id="CAXAMN010026794">
    <property type="protein sequence ID" value="CAK9105741.1"/>
    <property type="molecule type" value="Genomic_DNA"/>
</dbReference>
<dbReference type="SUPFAM" id="SSF50978">
    <property type="entry name" value="WD40 repeat-like"/>
    <property type="match status" value="1"/>
</dbReference>
<keyword evidence="1" id="KW-0853">WD repeat</keyword>
<dbReference type="PROSITE" id="PS50082">
    <property type="entry name" value="WD_REPEATS_2"/>
    <property type="match status" value="1"/>
</dbReference>
<keyword evidence="3" id="KW-1185">Reference proteome</keyword>
<gene>
    <name evidence="2" type="ORF">CCMP2556_LOCUS49469</name>
</gene>
<name>A0ABP0S074_9DINO</name>
<dbReference type="InterPro" id="IPR036322">
    <property type="entry name" value="WD40_repeat_dom_sf"/>
</dbReference>